<organism evidence="1">
    <name type="scientific">Ananas comosus var. bracteatus</name>
    <name type="common">red pineapple</name>
    <dbReference type="NCBI Taxonomy" id="296719"/>
    <lineage>
        <taxon>Eukaryota</taxon>
        <taxon>Viridiplantae</taxon>
        <taxon>Streptophyta</taxon>
        <taxon>Embryophyta</taxon>
        <taxon>Tracheophyta</taxon>
        <taxon>Spermatophyta</taxon>
        <taxon>Magnoliopsida</taxon>
        <taxon>Liliopsida</taxon>
        <taxon>Poales</taxon>
        <taxon>Bromeliaceae</taxon>
        <taxon>Bromelioideae</taxon>
        <taxon>Ananas</taxon>
    </lineage>
</organism>
<accession>A0A6V7PWB0</accession>
<reference evidence="1" key="1">
    <citation type="submission" date="2020-07" db="EMBL/GenBank/DDBJ databases">
        <authorList>
            <person name="Lin J."/>
        </authorList>
    </citation>
    <scope>NUCLEOTIDE SEQUENCE</scope>
</reference>
<proteinExistence type="predicted"/>
<protein>
    <submittedName>
        <fullName evidence="1">Uncharacterized protein</fullName>
    </submittedName>
</protein>
<dbReference type="EMBL" id="LR862152">
    <property type="protein sequence ID" value="CAD1834958.1"/>
    <property type="molecule type" value="Genomic_DNA"/>
</dbReference>
<name>A0A6V7PWB0_ANACO</name>
<dbReference type="AlphaFoldDB" id="A0A6V7PWB0"/>
<gene>
    <name evidence="1" type="ORF">CB5_LOCUS18169</name>
</gene>
<evidence type="ECO:0000313" key="1">
    <source>
        <dbReference type="EMBL" id="CAD1834958.1"/>
    </source>
</evidence>
<sequence>MHISYSPKLLNITKVQETFELHPQAAKLLLLWECFNGPAGLVQLLLEFGADVDLRDHPGSPVLESEEVKHVGLRARPLDPDAPLKLGKLYFLVDLPRADPEPDHRRAGAGASVPTRRRRRAFLLGAGAARSYAFLLVAR</sequence>